<feature type="region of interest" description="Disordered" evidence="1">
    <location>
        <begin position="50"/>
        <end position="93"/>
    </location>
</feature>
<dbReference type="Gene3D" id="1.10.340.70">
    <property type="match status" value="1"/>
</dbReference>
<comment type="caution">
    <text evidence="3">The sequence shown here is derived from an EMBL/GenBank/DDBJ whole genome shotgun (WGS) entry which is preliminary data.</text>
</comment>
<dbReference type="Proteomes" id="UP000499080">
    <property type="component" value="Unassembled WGS sequence"/>
</dbReference>
<dbReference type="AlphaFoldDB" id="A0A4Y2G337"/>
<dbReference type="InterPro" id="IPR041588">
    <property type="entry name" value="Integrase_H2C2"/>
</dbReference>
<accession>A0A4Y2G337</accession>
<organism evidence="3 4">
    <name type="scientific">Araneus ventricosus</name>
    <name type="common">Orbweaver spider</name>
    <name type="synonym">Epeira ventricosa</name>
    <dbReference type="NCBI Taxonomy" id="182803"/>
    <lineage>
        <taxon>Eukaryota</taxon>
        <taxon>Metazoa</taxon>
        <taxon>Ecdysozoa</taxon>
        <taxon>Arthropoda</taxon>
        <taxon>Chelicerata</taxon>
        <taxon>Arachnida</taxon>
        <taxon>Araneae</taxon>
        <taxon>Araneomorphae</taxon>
        <taxon>Entelegynae</taxon>
        <taxon>Araneoidea</taxon>
        <taxon>Araneidae</taxon>
        <taxon>Araneus</taxon>
    </lineage>
</organism>
<dbReference type="Pfam" id="PF17921">
    <property type="entry name" value="Integrase_H2C2"/>
    <property type="match status" value="1"/>
</dbReference>
<protein>
    <recommendedName>
        <fullName evidence="2">Integrase zinc-binding domain-containing protein</fullName>
    </recommendedName>
</protein>
<name>A0A4Y2G337_ARAVE</name>
<keyword evidence="4" id="KW-1185">Reference proteome</keyword>
<dbReference type="InterPro" id="IPR052160">
    <property type="entry name" value="Gypsy_RT_Integrase-like"/>
</dbReference>
<sequence length="93" mass="10425">MITANHYVEEGTYHTIEQRYYWSGMRSSFASYVKKCTECARHKSTCLKPAGSLRKPVQPQRSETLSIDLSGPLPEGPEANVGYSSLKTVQPDE</sequence>
<feature type="compositionally biased region" description="Polar residues" evidence="1">
    <location>
        <begin position="82"/>
        <end position="93"/>
    </location>
</feature>
<reference evidence="3 4" key="1">
    <citation type="journal article" date="2019" name="Sci. Rep.">
        <title>Orb-weaving spider Araneus ventricosus genome elucidates the spidroin gene catalogue.</title>
        <authorList>
            <person name="Kono N."/>
            <person name="Nakamura H."/>
            <person name="Ohtoshi R."/>
            <person name="Moran D.A.P."/>
            <person name="Shinohara A."/>
            <person name="Yoshida Y."/>
            <person name="Fujiwara M."/>
            <person name="Mori M."/>
            <person name="Tomita M."/>
            <person name="Arakawa K."/>
        </authorList>
    </citation>
    <scope>NUCLEOTIDE SEQUENCE [LARGE SCALE GENOMIC DNA]</scope>
</reference>
<evidence type="ECO:0000313" key="4">
    <source>
        <dbReference type="Proteomes" id="UP000499080"/>
    </source>
</evidence>
<dbReference type="PANTHER" id="PTHR47266">
    <property type="entry name" value="ENDONUCLEASE-RELATED"/>
    <property type="match status" value="1"/>
</dbReference>
<evidence type="ECO:0000313" key="3">
    <source>
        <dbReference type="EMBL" id="GBM48023.1"/>
    </source>
</evidence>
<feature type="domain" description="Integrase zinc-binding" evidence="2">
    <location>
        <begin position="4"/>
        <end position="44"/>
    </location>
</feature>
<gene>
    <name evidence="3" type="ORF">AVEN_34353_1</name>
</gene>
<evidence type="ECO:0000256" key="1">
    <source>
        <dbReference type="SAM" id="MobiDB-lite"/>
    </source>
</evidence>
<dbReference type="OrthoDB" id="4369127at2759"/>
<evidence type="ECO:0000259" key="2">
    <source>
        <dbReference type="Pfam" id="PF17921"/>
    </source>
</evidence>
<proteinExistence type="predicted"/>
<dbReference type="EMBL" id="BGPR01001202">
    <property type="protein sequence ID" value="GBM48023.1"/>
    <property type="molecule type" value="Genomic_DNA"/>
</dbReference>